<dbReference type="AlphaFoldDB" id="A0AA44WFX4"/>
<keyword evidence="1" id="KW-0411">Iron-sulfur</keyword>
<dbReference type="GO" id="GO:0051539">
    <property type="term" value="F:4 iron, 4 sulfur cluster binding"/>
    <property type="evidence" value="ECO:0007669"/>
    <property type="project" value="UniProtKB-KW"/>
</dbReference>
<evidence type="ECO:0000256" key="2">
    <source>
        <dbReference type="SAM" id="MobiDB-lite"/>
    </source>
</evidence>
<dbReference type="GO" id="GO:0009102">
    <property type="term" value="P:biotin biosynthetic process"/>
    <property type="evidence" value="ECO:0007669"/>
    <property type="project" value="InterPro"/>
</dbReference>
<name>A0AA44WFX4_VERDA</name>
<evidence type="ECO:0000313" key="4">
    <source>
        <dbReference type="Proteomes" id="UP000236305"/>
    </source>
</evidence>
<accession>A0AA44WFX4</accession>
<dbReference type="GO" id="GO:0005739">
    <property type="term" value="C:mitochondrion"/>
    <property type="evidence" value="ECO:0007669"/>
    <property type="project" value="TreeGrafter"/>
</dbReference>
<organism evidence="3 4">
    <name type="scientific">Verticillium dahliae</name>
    <name type="common">Verticillium wilt</name>
    <dbReference type="NCBI Taxonomy" id="27337"/>
    <lineage>
        <taxon>Eukaryota</taxon>
        <taxon>Fungi</taxon>
        <taxon>Dikarya</taxon>
        <taxon>Ascomycota</taxon>
        <taxon>Pezizomycotina</taxon>
        <taxon>Sordariomycetes</taxon>
        <taxon>Hypocreomycetidae</taxon>
        <taxon>Glomerellales</taxon>
        <taxon>Plectosphaerellaceae</taxon>
        <taxon>Verticillium</taxon>
    </lineage>
</organism>
<dbReference type="PANTHER" id="PTHR22976:SF2">
    <property type="entry name" value="BIOTIN SYNTHASE, MITOCHONDRIAL"/>
    <property type="match status" value="1"/>
</dbReference>
<dbReference type="InterPro" id="IPR002684">
    <property type="entry name" value="Biotin_synth/BioAB"/>
</dbReference>
<dbReference type="SUPFAM" id="SSF102114">
    <property type="entry name" value="Radical SAM enzymes"/>
    <property type="match status" value="1"/>
</dbReference>
<keyword evidence="1" id="KW-0408">Iron</keyword>
<keyword evidence="1" id="KW-0479">Metal-binding</keyword>
<feature type="compositionally biased region" description="Basic and acidic residues" evidence="2">
    <location>
        <begin position="32"/>
        <end position="46"/>
    </location>
</feature>
<dbReference type="InterPro" id="IPR058240">
    <property type="entry name" value="rSAM_sf"/>
</dbReference>
<comment type="caution">
    <text evidence="3">The sequence shown here is derived from an EMBL/GenBank/DDBJ whole genome shotgun (WGS) entry which is preliminary data.</text>
</comment>
<keyword evidence="1" id="KW-0004">4Fe-4S</keyword>
<dbReference type="PANTHER" id="PTHR22976">
    <property type="entry name" value="BIOTIN SYNTHASE"/>
    <property type="match status" value="1"/>
</dbReference>
<protein>
    <submittedName>
        <fullName evidence="3">Uncharacterized protein</fullName>
    </submittedName>
</protein>
<dbReference type="InterPro" id="IPR013785">
    <property type="entry name" value="Aldolase_TIM"/>
</dbReference>
<dbReference type="GO" id="GO:0004076">
    <property type="term" value="F:biotin synthase activity"/>
    <property type="evidence" value="ECO:0007669"/>
    <property type="project" value="InterPro"/>
</dbReference>
<feature type="region of interest" description="Disordered" evidence="2">
    <location>
        <begin position="28"/>
        <end position="57"/>
    </location>
</feature>
<dbReference type="GO" id="GO:0051537">
    <property type="term" value="F:2 iron, 2 sulfur cluster binding"/>
    <property type="evidence" value="ECO:0007669"/>
    <property type="project" value="TreeGrafter"/>
</dbReference>
<sequence>MDYSRRAAAAGLKPEVFGQFAGAATGGKHGLVRRERTGRYVEHGEGRTPSPTLPSHPESFPINALVPIKGTPLGDREPVKFHRRAEDHLYRPHPHARYHHSHRGRRTMSEEQQAMCFMAGAKAVFQSWHLDRDLTSDEPNFPIRAMFALEVACIVIGIRTGEATLWASVCLFQRCAYCYCFFFGTPLRTKSIRSIGKAAWAAADAAACGLRIRPLPLRRPVSYAPVYLLVHQAPAPAG</sequence>
<evidence type="ECO:0000256" key="1">
    <source>
        <dbReference type="ARBA" id="ARBA00022485"/>
    </source>
</evidence>
<proteinExistence type="predicted"/>
<dbReference type="EMBL" id="MPSH01000031">
    <property type="protein sequence ID" value="PNH28782.1"/>
    <property type="molecule type" value="Genomic_DNA"/>
</dbReference>
<evidence type="ECO:0000313" key="3">
    <source>
        <dbReference type="EMBL" id="PNH28782.1"/>
    </source>
</evidence>
<gene>
    <name evidence="3" type="ORF">BJF96_g7910</name>
</gene>
<dbReference type="Proteomes" id="UP000236305">
    <property type="component" value="Unassembled WGS sequence"/>
</dbReference>
<reference evidence="3 4" key="1">
    <citation type="submission" date="2017-12" db="EMBL/GenBank/DDBJ databases">
        <title>Comparative genomics yields insights into virulence evolution of Verticillium dahliae.</title>
        <authorList>
            <person name="Fan R."/>
            <person name="Armitage A.D."/>
            <person name="Cascant-Lopez E."/>
            <person name="Sobczyk M."/>
            <person name="Cockerton H.M."/>
            <person name="Harrison R.J."/>
        </authorList>
    </citation>
    <scope>NUCLEOTIDE SEQUENCE [LARGE SCALE GENOMIC DNA]</scope>
    <source>
        <strain evidence="3 4">12008</strain>
    </source>
</reference>
<dbReference type="Gene3D" id="3.20.20.70">
    <property type="entry name" value="Aldolase class I"/>
    <property type="match status" value="1"/>
</dbReference>